<name>A0ABR1X595_9PEZI</name>
<sequence length="116" mass="12623">MLLAEKFPEVQVSGVDLSPIQPLWVAPNTSFLVDDMEAAGFVHVREQRVDMPLGPRTTSRSRTPVGLSPSDIKDAMQEALEMVNDASLRLAMPFTVIYAQKPVIGAKQGGDVNTVE</sequence>
<keyword evidence="1" id="KW-0808">Transferase</keyword>
<keyword evidence="1" id="KW-0489">Methyltransferase</keyword>
<dbReference type="RefSeq" id="XP_066722117.1">
    <property type="nucleotide sequence ID" value="XM_066851485.1"/>
</dbReference>
<dbReference type="Proteomes" id="UP001480595">
    <property type="component" value="Unassembled WGS sequence"/>
</dbReference>
<reference evidence="1 2" key="1">
    <citation type="submission" date="2023-01" db="EMBL/GenBank/DDBJ databases">
        <title>Analysis of 21 Apiospora genomes using comparative genomics revels a genus with tremendous synthesis potential of carbohydrate active enzymes and secondary metabolites.</title>
        <authorList>
            <person name="Sorensen T."/>
        </authorList>
    </citation>
    <scope>NUCLEOTIDE SEQUENCE [LARGE SCALE GENOMIC DNA]</scope>
    <source>
        <strain evidence="1 2">CBS 135458</strain>
    </source>
</reference>
<evidence type="ECO:0000313" key="1">
    <source>
        <dbReference type="EMBL" id="KAK8090571.1"/>
    </source>
</evidence>
<keyword evidence="2" id="KW-1185">Reference proteome</keyword>
<organism evidence="1 2">
    <name type="scientific">Apiospora phragmitis</name>
    <dbReference type="NCBI Taxonomy" id="2905665"/>
    <lineage>
        <taxon>Eukaryota</taxon>
        <taxon>Fungi</taxon>
        <taxon>Dikarya</taxon>
        <taxon>Ascomycota</taxon>
        <taxon>Pezizomycotina</taxon>
        <taxon>Sordariomycetes</taxon>
        <taxon>Xylariomycetidae</taxon>
        <taxon>Amphisphaeriales</taxon>
        <taxon>Apiosporaceae</taxon>
        <taxon>Apiospora</taxon>
    </lineage>
</organism>
<proteinExistence type="predicted"/>
<dbReference type="GO" id="GO:0008168">
    <property type="term" value="F:methyltransferase activity"/>
    <property type="evidence" value="ECO:0007669"/>
    <property type="project" value="UniProtKB-KW"/>
</dbReference>
<gene>
    <name evidence="1" type="ORF">PG994_000076</name>
</gene>
<dbReference type="GeneID" id="92084548"/>
<dbReference type="EMBL" id="JAQQWL010000001">
    <property type="protein sequence ID" value="KAK8090571.1"/>
    <property type="molecule type" value="Genomic_DNA"/>
</dbReference>
<accession>A0ABR1X595</accession>
<evidence type="ECO:0000313" key="2">
    <source>
        <dbReference type="Proteomes" id="UP001480595"/>
    </source>
</evidence>
<protein>
    <submittedName>
        <fullName evidence="1">Methyltransferase domain-containing protein</fullName>
    </submittedName>
</protein>
<dbReference type="GO" id="GO:0032259">
    <property type="term" value="P:methylation"/>
    <property type="evidence" value="ECO:0007669"/>
    <property type="project" value="UniProtKB-KW"/>
</dbReference>
<comment type="caution">
    <text evidence="1">The sequence shown here is derived from an EMBL/GenBank/DDBJ whole genome shotgun (WGS) entry which is preliminary data.</text>
</comment>